<dbReference type="EMBL" id="FWEV01000148">
    <property type="protein sequence ID" value="SLM30562.1"/>
    <property type="molecule type" value="Genomic_DNA"/>
</dbReference>
<proteinExistence type="predicted"/>
<evidence type="ECO:0000313" key="2">
    <source>
        <dbReference type="Proteomes" id="UP000191931"/>
    </source>
</evidence>
<reference evidence="1 2" key="1">
    <citation type="submission" date="2017-03" db="EMBL/GenBank/DDBJ databases">
        <authorList>
            <person name="Afonso C.L."/>
            <person name="Miller P.J."/>
            <person name="Scott M.A."/>
            <person name="Spackman E."/>
            <person name="Goraichik I."/>
            <person name="Dimitrov K.M."/>
            <person name="Suarez D.L."/>
            <person name="Swayne D.E."/>
        </authorList>
    </citation>
    <scope>NUCLEOTIDE SEQUENCE [LARGE SCALE GENOMIC DNA]</scope>
    <source>
        <strain evidence="1">PRJEB14757</strain>
    </source>
</reference>
<name>A0A1W1HDU8_9BACT</name>
<accession>A0A1W1HDU8</accession>
<organism evidence="1 2">
    <name type="scientific">Desulfamplus magnetovallimortis</name>
    <dbReference type="NCBI Taxonomy" id="1246637"/>
    <lineage>
        <taxon>Bacteria</taxon>
        <taxon>Pseudomonadati</taxon>
        <taxon>Thermodesulfobacteriota</taxon>
        <taxon>Desulfobacteria</taxon>
        <taxon>Desulfobacterales</taxon>
        <taxon>Desulfobacteraceae</taxon>
        <taxon>Desulfamplus</taxon>
    </lineage>
</organism>
<dbReference type="OrthoDB" id="5421872at2"/>
<gene>
    <name evidence="1" type="ORF">MTBBW1_2310010</name>
</gene>
<sequence>MATELYPSSYRCDCGEELYFFESTVEEMKKMSKNKRVHLGEGKHTVVFYKEEAIEIICPKLKKCKIID</sequence>
<dbReference type="AlphaFoldDB" id="A0A1W1HDU8"/>
<dbReference type="Proteomes" id="UP000191931">
    <property type="component" value="Unassembled WGS sequence"/>
</dbReference>
<dbReference type="RefSeq" id="WP_080808730.1">
    <property type="nucleotide sequence ID" value="NZ_LT828562.1"/>
</dbReference>
<protein>
    <submittedName>
        <fullName evidence="1">Uncharacterized protein</fullName>
    </submittedName>
</protein>
<evidence type="ECO:0000313" key="1">
    <source>
        <dbReference type="EMBL" id="SLM30562.1"/>
    </source>
</evidence>
<keyword evidence="2" id="KW-1185">Reference proteome</keyword>